<keyword evidence="3" id="KW-1185">Reference proteome</keyword>
<gene>
    <name evidence="2" type="ORF">SELMODRAFT_410873</name>
</gene>
<evidence type="ECO:0000256" key="1">
    <source>
        <dbReference type="SAM" id="MobiDB-lite"/>
    </source>
</evidence>
<dbReference type="Proteomes" id="UP000001514">
    <property type="component" value="Unassembled WGS sequence"/>
</dbReference>
<reference evidence="2 3" key="1">
    <citation type="journal article" date="2011" name="Science">
        <title>The Selaginella genome identifies genetic changes associated with the evolution of vascular plants.</title>
        <authorList>
            <person name="Banks J.A."/>
            <person name="Nishiyama T."/>
            <person name="Hasebe M."/>
            <person name="Bowman J.L."/>
            <person name="Gribskov M."/>
            <person name="dePamphilis C."/>
            <person name="Albert V.A."/>
            <person name="Aono N."/>
            <person name="Aoyama T."/>
            <person name="Ambrose B.A."/>
            <person name="Ashton N.W."/>
            <person name="Axtell M.J."/>
            <person name="Barker E."/>
            <person name="Barker M.S."/>
            <person name="Bennetzen J.L."/>
            <person name="Bonawitz N.D."/>
            <person name="Chapple C."/>
            <person name="Cheng C."/>
            <person name="Correa L.G."/>
            <person name="Dacre M."/>
            <person name="DeBarry J."/>
            <person name="Dreyer I."/>
            <person name="Elias M."/>
            <person name="Engstrom E.M."/>
            <person name="Estelle M."/>
            <person name="Feng L."/>
            <person name="Finet C."/>
            <person name="Floyd S.K."/>
            <person name="Frommer W.B."/>
            <person name="Fujita T."/>
            <person name="Gramzow L."/>
            <person name="Gutensohn M."/>
            <person name="Harholt J."/>
            <person name="Hattori M."/>
            <person name="Heyl A."/>
            <person name="Hirai T."/>
            <person name="Hiwatashi Y."/>
            <person name="Ishikawa M."/>
            <person name="Iwata M."/>
            <person name="Karol K.G."/>
            <person name="Koehler B."/>
            <person name="Kolukisaoglu U."/>
            <person name="Kubo M."/>
            <person name="Kurata T."/>
            <person name="Lalonde S."/>
            <person name="Li K."/>
            <person name="Li Y."/>
            <person name="Litt A."/>
            <person name="Lyons E."/>
            <person name="Manning G."/>
            <person name="Maruyama T."/>
            <person name="Michael T.P."/>
            <person name="Mikami K."/>
            <person name="Miyazaki S."/>
            <person name="Morinaga S."/>
            <person name="Murata T."/>
            <person name="Mueller-Roeber B."/>
            <person name="Nelson D.R."/>
            <person name="Obara M."/>
            <person name="Oguri Y."/>
            <person name="Olmstead R.G."/>
            <person name="Onodera N."/>
            <person name="Petersen B.L."/>
            <person name="Pils B."/>
            <person name="Prigge M."/>
            <person name="Rensing S.A."/>
            <person name="Riano-Pachon D.M."/>
            <person name="Roberts A.W."/>
            <person name="Sato Y."/>
            <person name="Scheller H.V."/>
            <person name="Schulz B."/>
            <person name="Schulz C."/>
            <person name="Shakirov E.V."/>
            <person name="Shibagaki N."/>
            <person name="Shinohara N."/>
            <person name="Shippen D.E."/>
            <person name="Soerensen I."/>
            <person name="Sotooka R."/>
            <person name="Sugimoto N."/>
            <person name="Sugita M."/>
            <person name="Sumikawa N."/>
            <person name="Tanurdzic M."/>
            <person name="Theissen G."/>
            <person name="Ulvskov P."/>
            <person name="Wakazuki S."/>
            <person name="Weng J.K."/>
            <person name="Willats W.W."/>
            <person name="Wipf D."/>
            <person name="Wolf P.G."/>
            <person name="Yang L."/>
            <person name="Zimmer A.D."/>
            <person name="Zhu Q."/>
            <person name="Mitros T."/>
            <person name="Hellsten U."/>
            <person name="Loque D."/>
            <person name="Otillar R."/>
            <person name="Salamov A."/>
            <person name="Schmutz J."/>
            <person name="Shapiro H."/>
            <person name="Lindquist E."/>
            <person name="Lucas S."/>
            <person name="Rokhsar D."/>
            <person name="Grigoriev I.V."/>
        </authorList>
    </citation>
    <scope>NUCLEOTIDE SEQUENCE [LARGE SCALE GENOMIC DNA]</scope>
</reference>
<dbReference type="AlphaFoldDB" id="D8RG51"/>
<dbReference type="InParanoid" id="D8RG51"/>
<feature type="compositionally biased region" description="Low complexity" evidence="1">
    <location>
        <begin position="17"/>
        <end position="32"/>
    </location>
</feature>
<dbReference type="HOGENOM" id="CLU_1848533_0_0_1"/>
<evidence type="ECO:0000313" key="3">
    <source>
        <dbReference type="Proteomes" id="UP000001514"/>
    </source>
</evidence>
<feature type="compositionally biased region" description="Basic and acidic residues" evidence="1">
    <location>
        <begin position="90"/>
        <end position="102"/>
    </location>
</feature>
<protein>
    <submittedName>
        <fullName evidence="2">Uncharacterized protein</fullName>
    </submittedName>
</protein>
<proteinExistence type="predicted"/>
<feature type="region of interest" description="Disordered" evidence="1">
    <location>
        <begin position="1"/>
        <end position="32"/>
    </location>
</feature>
<evidence type="ECO:0000313" key="2">
    <source>
        <dbReference type="EMBL" id="EFJ28979.1"/>
    </source>
</evidence>
<name>D8RG51_SELML</name>
<dbReference type="KEGG" id="smo:SELMODRAFT_410873"/>
<accession>D8RG51</accession>
<organism evidence="3">
    <name type="scientific">Selaginella moellendorffii</name>
    <name type="common">Spikemoss</name>
    <dbReference type="NCBI Taxonomy" id="88036"/>
    <lineage>
        <taxon>Eukaryota</taxon>
        <taxon>Viridiplantae</taxon>
        <taxon>Streptophyta</taxon>
        <taxon>Embryophyta</taxon>
        <taxon>Tracheophyta</taxon>
        <taxon>Lycopodiopsida</taxon>
        <taxon>Selaginellales</taxon>
        <taxon>Selaginellaceae</taxon>
        <taxon>Selaginella</taxon>
    </lineage>
</organism>
<dbReference type="Gramene" id="EFJ28979">
    <property type="protein sequence ID" value="EFJ28979"/>
    <property type="gene ID" value="SELMODRAFT_410873"/>
</dbReference>
<sequence>MPLPETGSKRRRMKLGAASRDSTASSSRSISSSEVVYGSPVMGLAVGRFRDRRKTRPTAILTTIDGNDCLTLRPAMASVRWLSSSTLDRSSSRDGSGDKENETSFEFPLAGGTLEENLSRNSLTKSWKKPLLTSPEENL</sequence>
<feature type="region of interest" description="Disordered" evidence="1">
    <location>
        <begin position="83"/>
        <end position="117"/>
    </location>
</feature>
<dbReference type="EMBL" id="GL377578">
    <property type="protein sequence ID" value="EFJ28979.1"/>
    <property type="molecule type" value="Genomic_DNA"/>
</dbReference>